<name>A0ABZ3H7Y0_GEOAI</name>
<dbReference type="Gene3D" id="1.20.120.420">
    <property type="entry name" value="translation initiation factor eif-2b, domain 1"/>
    <property type="match status" value="1"/>
</dbReference>
<dbReference type="InterPro" id="IPR042529">
    <property type="entry name" value="IF_2B-like_C"/>
</dbReference>
<feature type="binding site" evidence="4">
    <location>
        <begin position="199"/>
        <end position="200"/>
    </location>
    <ligand>
        <name>substrate</name>
    </ligand>
</feature>
<dbReference type="NCBIfam" id="TIGR00524">
    <property type="entry name" value="eIF-2B_rel"/>
    <property type="match status" value="1"/>
</dbReference>
<dbReference type="SUPFAM" id="SSF100950">
    <property type="entry name" value="NagB/RpiA/CoA transferase-like"/>
    <property type="match status" value="1"/>
</dbReference>
<feature type="active site" description="Proton donor" evidence="4">
    <location>
        <position position="189"/>
    </location>
</feature>
<dbReference type="Gene3D" id="3.40.50.10470">
    <property type="entry name" value="Translation initiation factor eif-2b, domain 2"/>
    <property type="match status" value="1"/>
</dbReference>
<dbReference type="EMBL" id="CP087714">
    <property type="protein sequence ID" value="XAT64815.1"/>
    <property type="molecule type" value="Genomic_DNA"/>
</dbReference>
<dbReference type="RefSeq" id="WP_193807671.1">
    <property type="nucleotide sequence ID" value="NZ_CP087714.1"/>
</dbReference>
<dbReference type="HAMAP" id="MF_02230">
    <property type="entry name" value="R15P_isomerase"/>
    <property type="match status" value="1"/>
</dbReference>
<feature type="active site" description="Proton acceptor" evidence="4">
    <location>
        <position position="120"/>
    </location>
</feature>
<accession>A0ABZ3H7Y0</accession>
<dbReference type="InterPro" id="IPR027363">
    <property type="entry name" value="M1Pi_N"/>
</dbReference>
<evidence type="ECO:0000313" key="6">
    <source>
        <dbReference type="Proteomes" id="UP001492541"/>
    </source>
</evidence>
<feature type="binding site" evidence="4">
    <location>
        <begin position="17"/>
        <end position="20"/>
    </location>
    <ligand>
        <name>substrate</name>
    </ligand>
</feature>
<dbReference type="InterPro" id="IPR037171">
    <property type="entry name" value="NagB/RpiA_transferase-like"/>
</dbReference>
<feature type="binding site" evidence="4">
    <location>
        <position position="56"/>
    </location>
    <ligand>
        <name>substrate</name>
    </ligand>
</feature>
<comment type="similarity">
    <text evidence="1 4">Belongs to the eIF-2B alpha/beta/delta subunits family. R15P isomerase subfamily.</text>
</comment>
<evidence type="ECO:0000256" key="1">
    <source>
        <dbReference type="ARBA" id="ARBA00009229"/>
    </source>
</evidence>
<comment type="caution">
    <text evidence="4">Lacks conserved residue(s) required for the propagation of feature annotation.</text>
</comment>
<dbReference type="InterPro" id="IPR011559">
    <property type="entry name" value="Initiation_fac_2B_a/b/d"/>
</dbReference>
<dbReference type="EC" id="5.3.1.29" evidence="4"/>
<dbReference type="GO" id="GO:0043917">
    <property type="term" value="F:ribose 1,5-bisphosphate isomerase activity"/>
    <property type="evidence" value="ECO:0007669"/>
    <property type="project" value="UniProtKB-EC"/>
</dbReference>
<comment type="function">
    <text evidence="4">Catalyzes the isomerization of ribose 1,5-bisphosphate (R15P) to ribulose 1,5-bisphosphate (RuBP), the CO(2) acceptor and substrate for RubisCO. Functions in an archaeal AMP degradation pathway, together with AMP phosphorylase and RubisCO.</text>
</comment>
<dbReference type="Pfam" id="PF01008">
    <property type="entry name" value="IF-2B"/>
    <property type="match status" value="1"/>
</dbReference>
<dbReference type="PANTHER" id="PTHR43475">
    <property type="entry name" value="METHYLTHIORIBOSE-1-PHOSPHATE ISOMERASE"/>
    <property type="match status" value="1"/>
</dbReference>
<dbReference type="InterPro" id="IPR000649">
    <property type="entry name" value="IF-2B-related"/>
</dbReference>
<comment type="catalytic activity">
    <reaction evidence="4">
        <text>alpha-D-ribose 1,5-bisphosphate = D-ribulose 1,5-bisphosphate</text>
        <dbReference type="Rhea" id="RHEA:32243"/>
        <dbReference type="ChEBI" id="CHEBI:57870"/>
        <dbReference type="ChEBI" id="CHEBI:68688"/>
        <dbReference type="EC" id="5.3.1.29"/>
    </reaction>
</comment>
<proteinExistence type="inferred from homology"/>
<reference evidence="5 6" key="1">
    <citation type="submission" date="2021-11" db="EMBL/GenBank/DDBJ databases">
        <title>Whole genome of Geoglobus acetivorans.</title>
        <authorList>
            <person name="Liu D."/>
        </authorList>
    </citation>
    <scope>NUCLEOTIDE SEQUENCE [LARGE SCALE GENOMIC DNA]</scope>
    <source>
        <strain evidence="5 6">SBH6</strain>
    </source>
</reference>
<dbReference type="InterPro" id="IPR005250">
    <property type="entry name" value="R15Pi"/>
</dbReference>
<sequence>MDLIDEAARKIESMEVRGAARIARFAAETLREYAKSVKTNFDEEMRRASERLMNTRPTAVSLFNAINYVMSYSGENDEEKRESLIRRAEEFIEWVDTAREKIGRTGAKRIVDGSTVMTHCNSSAALSVIKHAFDEGKDIRVIATESRPRHQGYLTTKELADYGIDVTLIVDSAVRYFMKEVDVVVVGADTITVNGALINKIGTSQIALAAKEARVPFMVAAETYKFSPKTLLGELVVIEERDAREVIGGDLLEHPNVTVRNPAFDVTPRDYIDLIITEIGAIPPEMAYIVIRDHLGYREFGGEEITLSPEHYD</sequence>
<dbReference type="NCBIfam" id="TIGR00511">
    <property type="entry name" value="ribulose_e2b2"/>
    <property type="match status" value="1"/>
</dbReference>
<gene>
    <name evidence="5" type="ORF">LPQ35_05465</name>
</gene>
<evidence type="ECO:0000256" key="2">
    <source>
        <dbReference type="ARBA" id="ARBA00023235"/>
    </source>
</evidence>
<evidence type="ECO:0000256" key="3">
    <source>
        <dbReference type="ARBA" id="ARBA00023277"/>
    </source>
</evidence>
<evidence type="ECO:0000313" key="5">
    <source>
        <dbReference type="EMBL" id="XAT64815.1"/>
    </source>
</evidence>
<evidence type="ECO:0000256" key="4">
    <source>
        <dbReference type="HAMAP-Rule" id="MF_02230"/>
    </source>
</evidence>
<keyword evidence="2 4" id="KW-0413">Isomerase</keyword>
<comment type="miscellaneous">
    <text evidence="4">Reaction proceeds via a cis-phosphoenolate intermediate.</text>
</comment>
<protein>
    <recommendedName>
        <fullName evidence="4">Ribose 1,5-bisphosphate isomerase</fullName>
        <shortName evidence="4">R15P isomerase</shortName>
        <shortName evidence="4">R15Pi</shortName>
        <ecNumber evidence="4">5.3.1.29</ecNumber>
    </recommendedName>
    <alternativeName>
        <fullName evidence="4">Ribulose 1,5-bisphosphate synthase</fullName>
        <shortName evidence="4">RuBP synthase</shortName>
    </alternativeName>
</protein>
<keyword evidence="3 4" id="KW-0119">Carbohydrate metabolism</keyword>
<dbReference type="Proteomes" id="UP001492541">
    <property type="component" value="Chromosome"/>
</dbReference>
<keyword evidence="6" id="KW-1185">Reference proteome</keyword>
<feature type="binding site" evidence="4">
    <location>
        <position position="225"/>
    </location>
    <ligand>
        <name>substrate</name>
    </ligand>
</feature>
<organism evidence="5 6">
    <name type="scientific">Geoglobus acetivorans</name>
    <dbReference type="NCBI Taxonomy" id="565033"/>
    <lineage>
        <taxon>Archaea</taxon>
        <taxon>Methanobacteriati</taxon>
        <taxon>Methanobacteriota</taxon>
        <taxon>Archaeoglobi</taxon>
        <taxon>Archaeoglobales</taxon>
        <taxon>Archaeoglobaceae</taxon>
        <taxon>Geoglobus</taxon>
    </lineage>
</organism>
<dbReference type="GeneID" id="90449113"/>
<dbReference type="PANTHER" id="PTHR43475:SF2">
    <property type="entry name" value="RIBOSE 1,5-BISPHOSPHATE ISOMERASE"/>
    <property type="match status" value="1"/>
</dbReference>